<proteinExistence type="predicted"/>
<dbReference type="Proteomes" id="UP000807469">
    <property type="component" value="Unassembled WGS sequence"/>
</dbReference>
<evidence type="ECO:0000313" key="2">
    <source>
        <dbReference type="Proteomes" id="UP000807469"/>
    </source>
</evidence>
<name>A0A9P5YLH7_9AGAR</name>
<dbReference type="OrthoDB" id="3184970at2759"/>
<reference evidence="1" key="1">
    <citation type="submission" date="2020-11" db="EMBL/GenBank/DDBJ databases">
        <authorList>
            <consortium name="DOE Joint Genome Institute"/>
            <person name="Ahrendt S."/>
            <person name="Riley R."/>
            <person name="Andreopoulos W."/>
            <person name="Labutti K."/>
            <person name="Pangilinan J."/>
            <person name="Ruiz-Duenas F.J."/>
            <person name="Barrasa J.M."/>
            <person name="Sanchez-Garcia M."/>
            <person name="Camarero S."/>
            <person name="Miyauchi S."/>
            <person name="Serrano A."/>
            <person name="Linde D."/>
            <person name="Babiker R."/>
            <person name="Drula E."/>
            <person name="Ayuso-Fernandez I."/>
            <person name="Pacheco R."/>
            <person name="Padilla G."/>
            <person name="Ferreira P."/>
            <person name="Barriuso J."/>
            <person name="Kellner H."/>
            <person name="Castanera R."/>
            <person name="Alfaro M."/>
            <person name="Ramirez L."/>
            <person name="Pisabarro A.G."/>
            <person name="Kuo A."/>
            <person name="Tritt A."/>
            <person name="Lipzen A."/>
            <person name="He G."/>
            <person name="Yan M."/>
            <person name="Ng V."/>
            <person name="Cullen D."/>
            <person name="Martin F."/>
            <person name="Rosso M.-N."/>
            <person name="Henrissat B."/>
            <person name="Hibbett D."/>
            <person name="Martinez A.T."/>
            <person name="Grigoriev I.V."/>
        </authorList>
    </citation>
    <scope>NUCLEOTIDE SEQUENCE</scope>
    <source>
        <strain evidence="1">CIRM-BRFM 674</strain>
    </source>
</reference>
<protein>
    <submittedName>
        <fullName evidence="1">Uncharacterized protein</fullName>
    </submittedName>
</protein>
<comment type="caution">
    <text evidence="1">The sequence shown here is derived from an EMBL/GenBank/DDBJ whole genome shotgun (WGS) entry which is preliminary data.</text>
</comment>
<organism evidence="1 2">
    <name type="scientific">Pholiota conissans</name>
    <dbReference type="NCBI Taxonomy" id="109636"/>
    <lineage>
        <taxon>Eukaryota</taxon>
        <taxon>Fungi</taxon>
        <taxon>Dikarya</taxon>
        <taxon>Basidiomycota</taxon>
        <taxon>Agaricomycotina</taxon>
        <taxon>Agaricomycetes</taxon>
        <taxon>Agaricomycetidae</taxon>
        <taxon>Agaricales</taxon>
        <taxon>Agaricineae</taxon>
        <taxon>Strophariaceae</taxon>
        <taxon>Pholiota</taxon>
    </lineage>
</organism>
<dbReference type="AlphaFoldDB" id="A0A9P5YLH7"/>
<evidence type="ECO:0000313" key="1">
    <source>
        <dbReference type="EMBL" id="KAF9471342.1"/>
    </source>
</evidence>
<keyword evidence="2" id="KW-1185">Reference proteome</keyword>
<accession>A0A9P5YLH7</accession>
<dbReference type="EMBL" id="MU155706">
    <property type="protein sequence ID" value="KAF9471342.1"/>
    <property type="molecule type" value="Genomic_DNA"/>
</dbReference>
<sequence>MVVFQIEKLAQYFSGLDQSFRLEVVNHLHTENPRHNLPEHSDILEILFQFSEPPSESRNFRQPNIVELEFTVFFGTAGASEKQMINEYPLEVLNHSVSSVIQRLKNLYRENGVLKIEN</sequence>
<gene>
    <name evidence="1" type="ORF">BDN70DRAFT_939018</name>
</gene>